<protein>
    <recommendedName>
        <fullName evidence="4 5">Flagellar hook-basal body complex protein FliE</fullName>
    </recommendedName>
</protein>
<evidence type="ECO:0000256" key="3">
    <source>
        <dbReference type="ARBA" id="ARBA00023143"/>
    </source>
</evidence>
<dbReference type="NCBIfam" id="TIGR00205">
    <property type="entry name" value="fliE"/>
    <property type="match status" value="1"/>
</dbReference>
<dbReference type="GO" id="GO:0009425">
    <property type="term" value="C:bacterial-type flagellum basal body"/>
    <property type="evidence" value="ECO:0007669"/>
    <property type="project" value="UniProtKB-SubCell"/>
</dbReference>
<reference evidence="6" key="1">
    <citation type="submission" date="2021-06" db="EMBL/GenBank/DDBJ databases">
        <authorList>
            <person name="Criscuolo A."/>
        </authorList>
    </citation>
    <scope>NUCLEOTIDE SEQUENCE</scope>
    <source>
        <strain evidence="6">CIP111600</strain>
    </source>
</reference>
<dbReference type="GO" id="GO:0003774">
    <property type="term" value="F:cytoskeletal motor activity"/>
    <property type="evidence" value="ECO:0007669"/>
    <property type="project" value="InterPro"/>
</dbReference>
<dbReference type="Pfam" id="PF02049">
    <property type="entry name" value="FliE"/>
    <property type="match status" value="1"/>
</dbReference>
<keyword evidence="6" id="KW-0969">Cilium</keyword>
<dbReference type="EMBL" id="CAJVAS010000002">
    <property type="protein sequence ID" value="CAG7603118.1"/>
    <property type="molecule type" value="Genomic_DNA"/>
</dbReference>
<organism evidence="6 7">
    <name type="scientific">Paenibacillus solanacearum</name>
    <dbReference type="NCBI Taxonomy" id="2048548"/>
    <lineage>
        <taxon>Bacteria</taxon>
        <taxon>Bacillati</taxon>
        <taxon>Bacillota</taxon>
        <taxon>Bacilli</taxon>
        <taxon>Bacillales</taxon>
        <taxon>Paenibacillaceae</taxon>
        <taxon>Paenibacillus</taxon>
    </lineage>
</organism>
<dbReference type="Proteomes" id="UP000693672">
    <property type="component" value="Unassembled WGS sequence"/>
</dbReference>
<keyword evidence="7" id="KW-1185">Reference proteome</keyword>
<keyword evidence="6" id="KW-0966">Cell projection</keyword>
<evidence type="ECO:0000256" key="1">
    <source>
        <dbReference type="ARBA" id="ARBA00004117"/>
    </source>
</evidence>
<proteinExistence type="inferred from homology"/>
<accession>A0A916NV56</accession>
<dbReference type="PANTHER" id="PTHR34653:SF1">
    <property type="entry name" value="FLAGELLAR HOOK-BASAL BODY COMPLEX PROTEIN FLIE"/>
    <property type="match status" value="1"/>
</dbReference>
<keyword evidence="6" id="KW-0282">Flagellum</keyword>
<dbReference type="HAMAP" id="MF_00724">
    <property type="entry name" value="FliE"/>
    <property type="match status" value="1"/>
</dbReference>
<evidence type="ECO:0000256" key="4">
    <source>
        <dbReference type="HAMAP-Rule" id="MF_00724"/>
    </source>
</evidence>
<comment type="similarity">
    <text evidence="2 4">Belongs to the FliE family.</text>
</comment>
<gene>
    <name evidence="4 6" type="primary">fliE</name>
    <name evidence="6" type="ORF">PAESOLCIP111_00568</name>
</gene>
<dbReference type="AlphaFoldDB" id="A0A916NV56"/>
<dbReference type="GO" id="GO:0005198">
    <property type="term" value="F:structural molecule activity"/>
    <property type="evidence" value="ECO:0007669"/>
    <property type="project" value="UniProtKB-UniRule"/>
</dbReference>
<evidence type="ECO:0000313" key="7">
    <source>
        <dbReference type="Proteomes" id="UP000693672"/>
    </source>
</evidence>
<comment type="caution">
    <text evidence="6">The sequence shown here is derived from an EMBL/GenBank/DDBJ whole genome shotgun (WGS) entry which is preliminary data.</text>
</comment>
<name>A0A916NV56_9BACL</name>
<dbReference type="RefSeq" id="WP_218090404.1">
    <property type="nucleotide sequence ID" value="NZ_CAJVAS010000002.1"/>
</dbReference>
<sequence>MIEKLNLLPAKITGPAVPKNAGAVQMSDEFGKFLGNAIADLNNSQKTVDGLNEQFIKGDMTDVHQMMIATERASLGLELTVQVRNKVIEAYQEIMRMQV</sequence>
<dbReference type="InterPro" id="IPR001624">
    <property type="entry name" value="FliE"/>
</dbReference>
<keyword evidence="3 4" id="KW-0975">Bacterial flagellum</keyword>
<comment type="subcellular location">
    <subcellularLocation>
        <location evidence="1 4">Bacterial flagellum basal body</location>
    </subcellularLocation>
</comment>
<dbReference type="GO" id="GO:0071973">
    <property type="term" value="P:bacterial-type flagellum-dependent cell motility"/>
    <property type="evidence" value="ECO:0007669"/>
    <property type="project" value="InterPro"/>
</dbReference>
<evidence type="ECO:0000256" key="2">
    <source>
        <dbReference type="ARBA" id="ARBA00009272"/>
    </source>
</evidence>
<dbReference type="PANTHER" id="PTHR34653">
    <property type="match status" value="1"/>
</dbReference>
<evidence type="ECO:0000313" key="6">
    <source>
        <dbReference type="EMBL" id="CAG7603118.1"/>
    </source>
</evidence>
<evidence type="ECO:0000256" key="5">
    <source>
        <dbReference type="NCBIfam" id="TIGR00205"/>
    </source>
</evidence>